<dbReference type="GeneID" id="114795211"/>
<evidence type="ECO:0000256" key="3">
    <source>
        <dbReference type="ARBA" id="ARBA00023157"/>
    </source>
</evidence>
<gene>
    <name evidence="8" type="primary">IL22RA2</name>
</gene>
<dbReference type="GeneTree" id="ENSGT00940000161124"/>
<reference evidence="8" key="2">
    <citation type="submission" date="2025-08" db="UniProtKB">
        <authorList>
            <consortium name="Ensembl"/>
        </authorList>
    </citation>
    <scope>IDENTIFICATION</scope>
</reference>
<feature type="chain" id="PRO_5044263115" evidence="5">
    <location>
        <begin position="19"/>
        <end position="229"/>
    </location>
</feature>
<dbReference type="PANTHER" id="PTHR20859:SF53">
    <property type="entry name" value="INTERLEUKIN-22 RECEPTOR SUBUNIT ALPHA-1"/>
    <property type="match status" value="1"/>
</dbReference>
<protein>
    <submittedName>
        <fullName evidence="8">Uncharacterized protein</fullName>
    </submittedName>
</protein>
<dbReference type="InterPro" id="IPR050650">
    <property type="entry name" value="Type-II_Cytokine-TF_Rcpt"/>
</dbReference>
<accession>A0AAY4CM98</accession>
<comment type="similarity">
    <text evidence="1">Belongs to the type II cytokine receptor family.</text>
</comment>
<dbReference type="Pfam" id="PF01108">
    <property type="entry name" value="Tissue_fac"/>
    <property type="match status" value="1"/>
</dbReference>
<dbReference type="RefSeq" id="XP_028843984.1">
    <property type="nucleotide sequence ID" value="XM_028988151.1"/>
</dbReference>
<evidence type="ECO:0000256" key="4">
    <source>
        <dbReference type="ARBA" id="ARBA00023170"/>
    </source>
</evidence>
<dbReference type="FunFam" id="2.60.40.10:FF:000348">
    <property type="entry name" value="Interleukin 20 receptor subunit alpha"/>
    <property type="match status" value="1"/>
</dbReference>
<dbReference type="InterPro" id="IPR036116">
    <property type="entry name" value="FN3_sf"/>
</dbReference>
<evidence type="ECO:0000256" key="2">
    <source>
        <dbReference type="ARBA" id="ARBA00022729"/>
    </source>
</evidence>
<feature type="signal peptide" evidence="5">
    <location>
        <begin position="1"/>
        <end position="18"/>
    </location>
</feature>
<dbReference type="InterPro" id="IPR015373">
    <property type="entry name" value="Interferon/interleukin_rcp_dom"/>
</dbReference>
<dbReference type="InterPro" id="IPR013783">
    <property type="entry name" value="Ig-like_fold"/>
</dbReference>
<evidence type="ECO:0000259" key="7">
    <source>
        <dbReference type="Pfam" id="PF09294"/>
    </source>
</evidence>
<dbReference type="Gene3D" id="2.60.40.10">
    <property type="entry name" value="Immunoglobulins"/>
    <property type="match status" value="2"/>
</dbReference>
<keyword evidence="2 5" id="KW-0732">Signal</keyword>
<evidence type="ECO:0000259" key="6">
    <source>
        <dbReference type="Pfam" id="PF01108"/>
    </source>
</evidence>
<dbReference type="Pfam" id="PF09294">
    <property type="entry name" value="Interfer-bind"/>
    <property type="match status" value="1"/>
</dbReference>
<keyword evidence="9" id="KW-1185">Reference proteome</keyword>
<dbReference type="Ensembl" id="ENSDCDT00010041810.1">
    <property type="protein sequence ID" value="ENSDCDP00010033789.1"/>
    <property type="gene ID" value="ENSDCDG00010021482.1"/>
</dbReference>
<keyword evidence="3" id="KW-1015">Disulfide bond</keyword>
<evidence type="ECO:0000313" key="9">
    <source>
        <dbReference type="Proteomes" id="UP000694580"/>
    </source>
</evidence>
<organism evidence="8 9">
    <name type="scientific">Denticeps clupeoides</name>
    <name type="common">denticle herring</name>
    <dbReference type="NCBI Taxonomy" id="299321"/>
    <lineage>
        <taxon>Eukaryota</taxon>
        <taxon>Metazoa</taxon>
        <taxon>Chordata</taxon>
        <taxon>Craniata</taxon>
        <taxon>Vertebrata</taxon>
        <taxon>Euteleostomi</taxon>
        <taxon>Actinopterygii</taxon>
        <taxon>Neopterygii</taxon>
        <taxon>Teleostei</taxon>
        <taxon>Clupei</taxon>
        <taxon>Clupeiformes</taxon>
        <taxon>Denticipitoidei</taxon>
        <taxon>Denticipitidae</taxon>
        <taxon>Denticeps</taxon>
    </lineage>
</organism>
<feature type="domain" description="Interferon/interleukin receptor" evidence="7">
    <location>
        <begin position="124"/>
        <end position="227"/>
    </location>
</feature>
<evidence type="ECO:0000313" key="8">
    <source>
        <dbReference type="Ensembl" id="ENSDCDP00010033789.1"/>
    </source>
</evidence>
<dbReference type="Proteomes" id="UP000694580">
    <property type="component" value="Chromosome 8"/>
</dbReference>
<evidence type="ECO:0000256" key="5">
    <source>
        <dbReference type="SAM" id="SignalP"/>
    </source>
</evidence>
<keyword evidence="4" id="KW-0675">Receptor</keyword>
<reference evidence="8" key="3">
    <citation type="submission" date="2025-09" db="UniProtKB">
        <authorList>
            <consortium name="Ensembl"/>
        </authorList>
    </citation>
    <scope>IDENTIFICATION</scope>
</reference>
<dbReference type="AlphaFoldDB" id="A0AAY4CM98"/>
<dbReference type="PANTHER" id="PTHR20859">
    <property type="entry name" value="INTERFERON/INTERLEUKIN RECEPTOR"/>
    <property type="match status" value="1"/>
</dbReference>
<name>A0AAY4CM98_9TELE</name>
<dbReference type="CDD" id="cd00063">
    <property type="entry name" value="FN3"/>
    <property type="match status" value="1"/>
</dbReference>
<dbReference type="SUPFAM" id="SSF49265">
    <property type="entry name" value="Fibronectin type III"/>
    <property type="match status" value="2"/>
</dbReference>
<dbReference type="GO" id="GO:0005886">
    <property type="term" value="C:plasma membrane"/>
    <property type="evidence" value="ECO:0007669"/>
    <property type="project" value="TreeGrafter"/>
</dbReference>
<evidence type="ECO:0000256" key="1">
    <source>
        <dbReference type="ARBA" id="ARBA00005399"/>
    </source>
</evidence>
<feature type="domain" description="Fibronectin type-III" evidence="6">
    <location>
        <begin position="5"/>
        <end position="112"/>
    </location>
</feature>
<sequence>MLFQILVLLLCNLPFIWCTHSVLQQDNALLNLSFQSLNYRNILHWNKQNNLTASTDFYSVQYKVYGDKQWTTAKHCQRISLSYCDLTQETSDPREWYYARVQASSADGQSAWTLSPRFCPQWETSLTPPRIRLQVTKQGIMIHLKAPRTPHRKPNGRHILVTKYQRVTFRLHVLHNDLEEESHDIDGCATELLLENLRPRTTYCLQAESFIALQGHGGTIGQKLCVTTL</sequence>
<proteinExistence type="inferred from homology"/>
<dbReference type="InterPro" id="IPR003961">
    <property type="entry name" value="FN3_dom"/>
</dbReference>
<dbReference type="GO" id="GO:0004896">
    <property type="term" value="F:cytokine receptor activity"/>
    <property type="evidence" value="ECO:0007669"/>
    <property type="project" value="TreeGrafter"/>
</dbReference>
<reference evidence="8 9" key="1">
    <citation type="submission" date="2020-06" db="EMBL/GenBank/DDBJ databases">
        <authorList>
            <consortium name="Wellcome Sanger Institute Data Sharing"/>
        </authorList>
    </citation>
    <scope>NUCLEOTIDE SEQUENCE [LARGE SCALE GENOMIC DNA]</scope>
</reference>